<evidence type="ECO:0000313" key="2">
    <source>
        <dbReference type="Proteomes" id="UP000886523"/>
    </source>
</evidence>
<sequence>MPSLDHPNTPNLDRLGSPLQLPSIRLQALQEKDEWPSWLLLQFNLASALSSDKEYLHLLTLWVEIECTQKYAKKICNTSLLPTKHCPPAVQAWIKSARGEQERAPKPPEIGPLPAYSKLWLDWWSMAQPDWRKCDEDGCLIMGGSGSWSVLKVGGINSIISFVMSLGWWGHKLTSSNDSPASDAWHAAIMDMTWALNGCLFEP</sequence>
<organism evidence="1 2">
    <name type="scientific">Hydnum rufescens UP504</name>
    <dbReference type="NCBI Taxonomy" id="1448309"/>
    <lineage>
        <taxon>Eukaryota</taxon>
        <taxon>Fungi</taxon>
        <taxon>Dikarya</taxon>
        <taxon>Basidiomycota</taxon>
        <taxon>Agaricomycotina</taxon>
        <taxon>Agaricomycetes</taxon>
        <taxon>Cantharellales</taxon>
        <taxon>Hydnaceae</taxon>
        <taxon>Hydnum</taxon>
    </lineage>
</organism>
<keyword evidence="2" id="KW-1185">Reference proteome</keyword>
<protein>
    <submittedName>
        <fullName evidence="1">Uncharacterized protein</fullName>
    </submittedName>
</protein>
<name>A0A9P6DW37_9AGAM</name>
<comment type="caution">
    <text evidence="1">The sequence shown here is derived from an EMBL/GenBank/DDBJ whole genome shotgun (WGS) entry which is preliminary data.</text>
</comment>
<reference evidence="1" key="1">
    <citation type="journal article" date="2020" name="Nat. Commun.">
        <title>Large-scale genome sequencing of mycorrhizal fungi provides insights into the early evolution of symbiotic traits.</title>
        <authorList>
            <person name="Miyauchi S."/>
            <person name="Kiss E."/>
            <person name="Kuo A."/>
            <person name="Drula E."/>
            <person name="Kohler A."/>
            <person name="Sanchez-Garcia M."/>
            <person name="Morin E."/>
            <person name="Andreopoulos B."/>
            <person name="Barry K.W."/>
            <person name="Bonito G."/>
            <person name="Buee M."/>
            <person name="Carver A."/>
            <person name="Chen C."/>
            <person name="Cichocki N."/>
            <person name="Clum A."/>
            <person name="Culley D."/>
            <person name="Crous P.W."/>
            <person name="Fauchery L."/>
            <person name="Girlanda M."/>
            <person name="Hayes R.D."/>
            <person name="Keri Z."/>
            <person name="LaButti K."/>
            <person name="Lipzen A."/>
            <person name="Lombard V."/>
            <person name="Magnuson J."/>
            <person name="Maillard F."/>
            <person name="Murat C."/>
            <person name="Nolan M."/>
            <person name="Ohm R.A."/>
            <person name="Pangilinan J."/>
            <person name="Pereira M.F."/>
            <person name="Perotto S."/>
            <person name="Peter M."/>
            <person name="Pfister S."/>
            <person name="Riley R."/>
            <person name="Sitrit Y."/>
            <person name="Stielow J.B."/>
            <person name="Szollosi G."/>
            <person name="Zifcakova L."/>
            <person name="Stursova M."/>
            <person name="Spatafora J.W."/>
            <person name="Tedersoo L."/>
            <person name="Vaario L.M."/>
            <person name="Yamada A."/>
            <person name="Yan M."/>
            <person name="Wang P."/>
            <person name="Xu J."/>
            <person name="Bruns T."/>
            <person name="Baldrian P."/>
            <person name="Vilgalys R."/>
            <person name="Dunand C."/>
            <person name="Henrissat B."/>
            <person name="Grigoriev I.V."/>
            <person name="Hibbett D."/>
            <person name="Nagy L.G."/>
            <person name="Martin F.M."/>
        </authorList>
    </citation>
    <scope>NUCLEOTIDE SEQUENCE</scope>
    <source>
        <strain evidence="1">UP504</strain>
    </source>
</reference>
<gene>
    <name evidence="1" type="ORF">BS47DRAFT_1297858</name>
</gene>
<dbReference type="OrthoDB" id="2746120at2759"/>
<accession>A0A9P6DW37</accession>
<dbReference type="Proteomes" id="UP000886523">
    <property type="component" value="Unassembled WGS sequence"/>
</dbReference>
<evidence type="ECO:0000313" key="1">
    <source>
        <dbReference type="EMBL" id="KAF9512335.1"/>
    </source>
</evidence>
<dbReference type="AlphaFoldDB" id="A0A9P6DW37"/>
<dbReference type="EMBL" id="MU128988">
    <property type="protein sequence ID" value="KAF9512335.1"/>
    <property type="molecule type" value="Genomic_DNA"/>
</dbReference>
<proteinExistence type="predicted"/>